<keyword evidence="4 5" id="KW-0472">Membrane</keyword>
<accession>A0A1Y5EF06</accession>
<feature type="transmembrane region" description="Helical" evidence="5">
    <location>
        <begin position="26"/>
        <end position="49"/>
    </location>
</feature>
<feature type="transmembrane region" description="Helical" evidence="5">
    <location>
        <begin position="61"/>
        <end position="82"/>
    </location>
</feature>
<feature type="transmembrane region" description="Helical" evidence="5">
    <location>
        <begin position="374"/>
        <end position="391"/>
    </location>
</feature>
<dbReference type="AlphaFoldDB" id="A0A1Y5EF06"/>
<feature type="transmembrane region" description="Helical" evidence="5">
    <location>
        <begin position="190"/>
        <end position="208"/>
    </location>
</feature>
<evidence type="ECO:0000256" key="5">
    <source>
        <dbReference type="SAM" id="Phobius"/>
    </source>
</evidence>
<evidence type="ECO:0000256" key="3">
    <source>
        <dbReference type="ARBA" id="ARBA00022989"/>
    </source>
</evidence>
<organism evidence="7 8">
    <name type="scientific">Colwellia psychrerythraea</name>
    <name type="common">Vibrio psychroerythus</name>
    <dbReference type="NCBI Taxonomy" id="28229"/>
    <lineage>
        <taxon>Bacteria</taxon>
        <taxon>Pseudomonadati</taxon>
        <taxon>Pseudomonadota</taxon>
        <taxon>Gammaproteobacteria</taxon>
        <taxon>Alteromonadales</taxon>
        <taxon>Colwelliaceae</taxon>
        <taxon>Colwellia</taxon>
    </lineage>
</organism>
<feature type="transmembrane region" description="Helical" evidence="5">
    <location>
        <begin position="255"/>
        <end position="273"/>
    </location>
</feature>
<dbReference type="Pfam" id="PF04932">
    <property type="entry name" value="Wzy_C"/>
    <property type="match status" value="1"/>
</dbReference>
<feature type="domain" description="O-antigen ligase-related" evidence="6">
    <location>
        <begin position="221"/>
        <end position="354"/>
    </location>
</feature>
<evidence type="ECO:0000259" key="6">
    <source>
        <dbReference type="Pfam" id="PF04932"/>
    </source>
</evidence>
<feature type="transmembrane region" description="Helical" evidence="5">
    <location>
        <begin position="397"/>
        <end position="415"/>
    </location>
</feature>
<keyword evidence="3 5" id="KW-1133">Transmembrane helix</keyword>
<comment type="subcellular location">
    <subcellularLocation>
        <location evidence="1">Membrane</location>
        <topology evidence="1">Multi-pass membrane protein</topology>
    </subcellularLocation>
</comment>
<evidence type="ECO:0000313" key="8">
    <source>
        <dbReference type="Proteomes" id="UP000243053"/>
    </source>
</evidence>
<feature type="transmembrane region" description="Helical" evidence="5">
    <location>
        <begin position="220"/>
        <end position="243"/>
    </location>
</feature>
<keyword evidence="2 5" id="KW-0812">Transmembrane</keyword>
<feature type="transmembrane region" description="Helical" evidence="5">
    <location>
        <begin position="339"/>
        <end position="367"/>
    </location>
</feature>
<feature type="transmembrane region" description="Helical" evidence="5">
    <location>
        <begin position="125"/>
        <end position="147"/>
    </location>
</feature>
<dbReference type="EMBL" id="MAAF01000070">
    <property type="protein sequence ID" value="OUR79764.1"/>
    <property type="molecule type" value="Genomic_DNA"/>
</dbReference>
<comment type="caution">
    <text evidence="7">The sequence shown here is derived from an EMBL/GenBank/DDBJ whole genome shotgun (WGS) entry which is preliminary data.</text>
</comment>
<evidence type="ECO:0000256" key="2">
    <source>
        <dbReference type="ARBA" id="ARBA00022692"/>
    </source>
</evidence>
<evidence type="ECO:0000313" key="7">
    <source>
        <dbReference type="EMBL" id="OUR79764.1"/>
    </source>
</evidence>
<feature type="transmembrane region" description="Helical" evidence="5">
    <location>
        <begin position="102"/>
        <end position="118"/>
    </location>
</feature>
<proteinExistence type="predicted"/>
<gene>
    <name evidence="7" type="ORF">A9Q75_11670</name>
</gene>
<dbReference type="GO" id="GO:0016020">
    <property type="term" value="C:membrane"/>
    <property type="evidence" value="ECO:0007669"/>
    <property type="project" value="UniProtKB-SubCell"/>
</dbReference>
<sequence length="422" mass="47248">MTTKQLNPNSTEEKLIWFGLTLTYPFFAFGGLYIMGSVLGWLIFAVVLLRWYVNGKDKFSIIPAIVWLWIIGSSFMLLALLIGHSNWDLGLAKTIKSSIGWAKGWALMPLFLFIGAFVDIKPQLVVRAVCIVSCHSLIFAVVTLVLYKAGVHGDLFISPLKVIGGPGETFFTVSLFGLNPETGAGRWRFFTPWAPAAGFMACIFLIFTCQEKDAFWRKTGLLGSFVMCLLSQSRAGWVIYIALTPLCFLYKYFKNPVLLILIGLVIPAIILLGEPLFNWLSNSYADIKASRPHSTRVRNTLEVLALQRWESEAPIWGHGIVEKGPKIVESMPIGSHHSWYGLLFVKGIVGLLALAIPLAFTSIYLFWNSLKSQICYTAALMVVVFICYSFFENLEILSFIYWPALVWIGIALNPLKSGEKYV</sequence>
<reference evidence="8" key="1">
    <citation type="journal article" date="2017" name="Proc. Natl. Acad. Sci. U.S.A.">
        <title>Simulation of Deepwater Horizon oil plume reveals substrate specialization within a complex community of hydrocarbon degraders.</title>
        <authorList>
            <person name="Hu P."/>
            <person name="Dubinsky E.A."/>
            <person name="Probst A.J."/>
            <person name="Wang J."/>
            <person name="Sieber C.M.K."/>
            <person name="Tom L.M."/>
            <person name="Gardinali P."/>
            <person name="Banfield J.F."/>
            <person name="Atlas R.M."/>
            <person name="Andersen G.L."/>
        </authorList>
    </citation>
    <scope>NUCLEOTIDE SEQUENCE [LARGE SCALE GENOMIC DNA]</scope>
</reference>
<protein>
    <submittedName>
        <fullName evidence="7">Capsular biosynthesis protein</fullName>
    </submittedName>
</protein>
<dbReference type="InterPro" id="IPR007016">
    <property type="entry name" value="O-antigen_ligase-rel_domated"/>
</dbReference>
<evidence type="ECO:0000256" key="4">
    <source>
        <dbReference type="ARBA" id="ARBA00023136"/>
    </source>
</evidence>
<dbReference type="Proteomes" id="UP000243053">
    <property type="component" value="Unassembled WGS sequence"/>
</dbReference>
<evidence type="ECO:0000256" key="1">
    <source>
        <dbReference type="ARBA" id="ARBA00004141"/>
    </source>
</evidence>
<name>A0A1Y5EF06_COLPS</name>